<organism evidence="1 2">
    <name type="scientific">Pyrinomonas methylaliphatogenes</name>
    <dbReference type="NCBI Taxonomy" id="454194"/>
    <lineage>
        <taxon>Bacteria</taxon>
        <taxon>Pseudomonadati</taxon>
        <taxon>Acidobacteriota</taxon>
        <taxon>Blastocatellia</taxon>
        <taxon>Blastocatellales</taxon>
        <taxon>Pyrinomonadaceae</taxon>
        <taxon>Pyrinomonas</taxon>
    </lineage>
</organism>
<dbReference type="EMBL" id="CBXV010000002">
    <property type="protein sequence ID" value="CDM64705.1"/>
    <property type="molecule type" value="Genomic_DNA"/>
</dbReference>
<protein>
    <submittedName>
        <fullName evidence="1">Uncharacterized protein</fullName>
    </submittedName>
</protein>
<accession>A0A0B6WX23</accession>
<sequence length="38" mass="4140">MAIVMVSLLGGRPVPNMLAILHLKPDYLYVVVSEDSVV</sequence>
<reference evidence="1 2" key="1">
    <citation type="submission" date="2013-12" db="EMBL/GenBank/DDBJ databases">
        <authorList>
            <person name="Stott M."/>
        </authorList>
    </citation>
    <scope>NUCLEOTIDE SEQUENCE [LARGE SCALE GENOMIC DNA]</scope>
    <source>
        <strain evidence="1 2">K22</strain>
    </source>
</reference>
<dbReference type="STRING" id="454194.PYK22_00700"/>
<name>A0A0B6WX23_9BACT</name>
<proteinExistence type="predicted"/>
<gene>
    <name evidence="1" type="ORF">PYK22_00700</name>
</gene>
<evidence type="ECO:0000313" key="1">
    <source>
        <dbReference type="EMBL" id="CDM64705.1"/>
    </source>
</evidence>
<evidence type="ECO:0000313" key="2">
    <source>
        <dbReference type="Proteomes" id="UP000031518"/>
    </source>
</evidence>
<dbReference type="AlphaFoldDB" id="A0A0B6WX23"/>
<reference evidence="1 2" key="2">
    <citation type="submission" date="2015-01" db="EMBL/GenBank/DDBJ databases">
        <title>Complete genome sequence of Pyrinomonas methylaliphatogenes type strain K22T.</title>
        <authorList>
            <person name="Lee K.C.Y."/>
            <person name="Power J.F."/>
            <person name="Dunfield P.F."/>
            <person name="Morgan X.C."/>
            <person name="Huttenhower C."/>
            <person name="Stott M.B."/>
        </authorList>
    </citation>
    <scope>NUCLEOTIDE SEQUENCE [LARGE SCALE GENOMIC DNA]</scope>
    <source>
        <strain evidence="1 2">K22</strain>
    </source>
</reference>
<keyword evidence="2" id="KW-1185">Reference proteome</keyword>
<dbReference type="Proteomes" id="UP000031518">
    <property type="component" value="Unassembled WGS sequence"/>
</dbReference>